<dbReference type="AlphaFoldDB" id="A0AAV7TIP7"/>
<proteinExistence type="predicted"/>
<name>A0AAV7TIP7_PLEWA</name>
<evidence type="ECO:0000313" key="3">
    <source>
        <dbReference type="Proteomes" id="UP001066276"/>
    </source>
</evidence>
<accession>A0AAV7TIP7</accession>
<evidence type="ECO:0000313" key="2">
    <source>
        <dbReference type="EMBL" id="KAJ1176464.1"/>
    </source>
</evidence>
<reference evidence="2" key="1">
    <citation type="journal article" date="2022" name="bioRxiv">
        <title>Sequencing and chromosome-scale assembly of the giantPleurodeles waltlgenome.</title>
        <authorList>
            <person name="Brown T."/>
            <person name="Elewa A."/>
            <person name="Iarovenko S."/>
            <person name="Subramanian E."/>
            <person name="Araus A.J."/>
            <person name="Petzold A."/>
            <person name="Susuki M."/>
            <person name="Suzuki K.-i.T."/>
            <person name="Hayashi T."/>
            <person name="Toyoda A."/>
            <person name="Oliveira C."/>
            <person name="Osipova E."/>
            <person name="Leigh N.D."/>
            <person name="Simon A."/>
            <person name="Yun M.H."/>
        </authorList>
    </citation>
    <scope>NUCLEOTIDE SEQUENCE</scope>
    <source>
        <strain evidence="2">20211129_DDA</strain>
        <tissue evidence="2">Liver</tissue>
    </source>
</reference>
<dbReference type="Proteomes" id="UP001066276">
    <property type="component" value="Chromosome 3_2"/>
</dbReference>
<protein>
    <submittedName>
        <fullName evidence="2">Uncharacterized protein</fullName>
    </submittedName>
</protein>
<feature type="compositionally biased region" description="Basic and acidic residues" evidence="1">
    <location>
        <begin position="101"/>
        <end position="118"/>
    </location>
</feature>
<gene>
    <name evidence="2" type="ORF">NDU88_001744</name>
</gene>
<dbReference type="EMBL" id="JANPWB010000006">
    <property type="protein sequence ID" value="KAJ1176464.1"/>
    <property type="molecule type" value="Genomic_DNA"/>
</dbReference>
<evidence type="ECO:0000256" key="1">
    <source>
        <dbReference type="SAM" id="MobiDB-lite"/>
    </source>
</evidence>
<keyword evidence="3" id="KW-1185">Reference proteome</keyword>
<feature type="region of interest" description="Disordered" evidence="1">
    <location>
        <begin position="99"/>
        <end position="167"/>
    </location>
</feature>
<comment type="caution">
    <text evidence="2">The sequence shown here is derived from an EMBL/GenBank/DDBJ whole genome shotgun (WGS) entry which is preliminary data.</text>
</comment>
<feature type="region of interest" description="Disordered" evidence="1">
    <location>
        <begin position="46"/>
        <end position="87"/>
    </location>
</feature>
<sequence>MHLLRSDLAPPSHAGDLLKNLPALTVSCRRLRDQCVIEQHLQRCDGPLRTATDPPAVLALTDPAAPDPEGEGASTNPLRHPGAEGQSLRLRALPCLKWRQRGGDASKEASQRAPETPRRGRRARAHRRDPLGAEETSLLMEELEHATGIRRQASAARETPSENSGHA</sequence>
<organism evidence="2 3">
    <name type="scientific">Pleurodeles waltl</name>
    <name type="common">Iberian ribbed newt</name>
    <dbReference type="NCBI Taxonomy" id="8319"/>
    <lineage>
        <taxon>Eukaryota</taxon>
        <taxon>Metazoa</taxon>
        <taxon>Chordata</taxon>
        <taxon>Craniata</taxon>
        <taxon>Vertebrata</taxon>
        <taxon>Euteleostomi</taxon>
        <taxon>Amphibia</taxon>
        <taxon>Batrachia</taxon>
        <taxon>Caudata</taxon>
        <taxon>Salamandroidea</taxon>
        <taxon>Salamandridae</taxon>
        <taxon>Pleurodelinae</taxon>
        <taxon>Pleurodeles</taxon>
    </lineage>
</organism>